<dbReference type="InterPro" id="IPR049439">
    <property type="entry name" value="TRAFD1-XIAF1_Znf"/>
</dbReference>
<dbReference type="Gene3D" id="3.30.40.10">
    <property type="entry name" value="Zinc/RING finger domain, C3HC4 (zinc finger)"/>
    <property type="match status" value="2"/>
</dbReference>
<dbReference type="GO" id="GO:0005739">
    <property type="term" value="C:mitochondrion"/>
    <property type="evidence" value="ECO:0000318"/>
    <property type="project" value="GO_Central"/>
</dbReference>
<dbReference type="GO" id="GO:0008270">
    <property type="term" value="F:zinc ion binding"/>
    <property type="evidence" value="ECO:0007669"/>
    <property type="project" value="UniProtKB-KW"/>
</dbReference>
<dbReference type="OrthoDB" id="193703at2759"/>
<feature type="domain" description="TRAF-type" evidence="5">
    <location>
        <begin position="27"/>
        <end position="97"/>
    </location>
</feature>
<dbReference type="RefSeq" id="XP_023817346.1">
    <property type="nucleotide sequence ID" value="XM_023961578.1"/>
</dbReference>
<protein>
    <submittedName>
        <fullName evidence="6">XIAP associated factor 1</fullName>
    </submittedName>
</protein>
<dbReference type="KEGG" id="ola:101160827"/>
<organism evidence="6 7">
    <name type="scientific">Oryzias latipes</name>
    <name type="common">Japanese rice fish</name>
    <name type="synonym">Japanese killifish</name>
    <dbReference type="NCBI Taxonomy" id="8090"/>
    <lineage>
        <taxon>Eukaryota</taxon>
        <taxon>Metazoa</taxon>
        <taxon>Chordata</taxon>
        <taxon>Craniata</taxon>
        <taxon>Vertebrata</taxon>
        <taxon>Euteleostomi</taxon>
        <taxon>Actinopterygii</taxon>
        <taxon>Neopterygii</taxon>
        <taxon>Teleostei</taxon>
        <taxon>Neoteleostei</taxon>
        <taxon>Acanthomorphata</taxon>
        <taxon>Ovalentaria</taxon>
        <taxon>Atherinomorphae</taxon>
        <taxon>Beloniformes</taxon>
        <taxon>Adrianichthyidae</taxon>
        <taxon>Oryziinae</taxon>
        <taxon>Oryzias</taxon>
    </lineage>
</organism>
<feature type="zinc finger region" description="TRAF-type" evidence="4">
    <location>
        <begin position="27"/>
        <end position="97"/>
    </location>
</feature>
<evidence type="ECO:0000256" key="2">
    <source>
        <dbReference type="ARBA" id="ARBA00022771"/>
    </source>
</evidence>
<dbReference type="InterPro" id="IPR013083">
    <property type="entry name" value="Znf_RING/FYVE/PHD"/>
</dbReference>
<dbReference type="FunCoup" id="A0A3B3HIR4">
    <property type="interactions" value="10"/>
</dbReference>
<reference evidence="6 7" key="1">
    <citation type="journal article" date="2007" name="Nature">
        <title>The medaka draft genome and insights into vertebrate genome evolution.</title>
        <authorList>
            <person name="Kasahara M."/>
            <person name="Naruse K."/>
            <person name="Sasaki S."/>
            <person name="Nakatani Y."/>
            <person name="Qu W."/>
            <person name="Ahsan B."/>
            <person name="Yamada T."/>
            <person name="Nagayasu Y."/>
            <person name="Doi K."/>
            <person name="Kasai Y."/>
            <person name="Jindo T."/>
            <person name="Kobayashi D."/>
            <person name="Shimada A."/>
            <person name="Toyoda A."/>
            <person name="Kuroki Y."/>
            <person name="Fujiyama A."/>
            <person name="Sasaki T."/>
            <person name="Shimizu A."/>
            <person name="Asakawa S."/>
            <person name="Shimizu N."/>
            <person name="Hashimoto S."/>
            <person name="Yang J."/>
            <person name="Lee Y."/>
            <person name="Matsushima K."/>
            <person name="Sugano S."/>
            <person name="Sakaizumi M."/>
            <person name="Narita T."/>
            <person name="Ohishi K."/>
            <person name="Haga S."/>
            <person name="Ohta F."/>
            <person name="Nomoto H."/>
            <person name="Nogata K."/>
            <person name="Morishita T."/>
            <person name="Endo T."/>
            <person name="Shin-I T."/>
            <person name="Takeda H."/>
            <person name="Morishita S."/>
            <person name="Kohara Y."/>
        </authorList>
    </citation>
    <scope>NUCLEOTIDE SEQUENCE [LARGE SCALE GENOMIC DNA]</scope>
    <source>
        <strain evidence="6 7">Hd-rR</strain>
    </source>
</reference>
<keyword evidence="2 4" id="KW-0863">Zinc-finger</keyword>
<dbReference type="GeneID" id="101160827"/>
<proteinExistence type="predicted"/>
<keyword evidence="3 4" id="KW-0862">Zinc</keyword>
<name>A0A3B3HIR4_ORYLA</name>
<dbReference type="PROSITE" id="PS50145">
    <property type="entry name" value="ZF_TRAF"/>
    <property type="match status" value="1"/>
</dbReference>
<dbReference type="CTD" id="54739"/>
<dbReference type="GeneTree" id="ENSGT00530000063869"/>
<dbReference type="PANTHER" id="PTHR16295:SF17">
    <property type="entry name" value="XIAP-ASSOCIATED FACTOR 1"/>
    <property type="match status" value="1"/>
</dbReference>
<gene>
    <name evidence="6" type="primary">xaf1</name>
</gene>
<evidence type="ECO:0000313" key="6">
    <source>
        <dbReference type="Ensembl" id="ENSORLP00000031634.1"/>
    </source>
</evidence>
<reference evidence="6" key="2">
    <citation type="submission" date="2025-08" db="UniProtKB">
        <authorList>
            <consortium name="Ensembl"/>
        </authorList>
    </citation>
    <scope>IDENTIFICATION</scope>
    <source>
        <strain evidence="6">Hd-rR</strain>
    </source>
</reference>
<evidence type="ECO:0000256" key="3">
    <source>
        <dbReference type="ARBA" id="ARBA00022833"/>
    </source>
</evidence>
<dbReference type="Bgee" id="ENSORLG00000023778">
    <property type="expression patterns" value="Expressed in pharyngeal gill and 7 other cell types or tissues"/>
</dbReference>
<evidence type="ECO:0000313" key="7">
    <source>
        <dbReference type="Proteomes" id="UP000001038"/>
    </source>
</evidence>
<dbReference type="Proteomes" id="UP000001038">
    <property type="component" value="Chromosome 13"/>
</dbReference>
<keyword evidence="7" id="KW-1185">Reference proteome</keyword>
<keyword evidence="1 4" id="KW-0479">Metal-binding</keyword>
<evidence type="ECO:0000259" key="5">
    <source>
        <dbReference type="PROSITE" id="PS50145"/>
    </source>
</evidence>
<evidence type="ECO:0000256" key="1">
    <source>
        <dbReference type="ARBA" id="ARBA00022723"/>
    </source>
</evidence>
<dbReference type="Pfam" id="PF21366">
    <property type="entry name" value="TRAFD1-XIAF1_ZnF"/>
    <property type="match status" value="1"/>
</dbReference>
<dbReference type="InterPro" id="IPR051986">
    <property type="entry name" value="Innate_Immune_Apopt_Reg"/>
</dbReference>
<dbReference type="InParanoid" id="A0A3B3HIR4"/>
<dbReference type="AlphaFoldDB" id="A0A3B3HIR4"/>
<accession>A0A3B3HIR4</accession>
<dbReference type="STRING" id="8090.ENSORLP00000031634"/>
<dbReference type="PANTHER" id="PTHR16295">
    <property type="entry name" value="TRAF-TYPE ZINC FINGER PROTEIN-RELATED"/>
    <property type="match status" value="1"/>
</dbReference>
<dbReference type="Ensembl" id="ENSORLT00000045262.1">
    <property type="protein sequence ID" value="ENSORLP00000031634.1"/>
    <property type="gene ID" value="ENSORLG00000023778.1"/>
</dbReference>
<evidence type="ECO:0000256" key="4">
    <source>
        <dbReference type="PROSITE-ProRule" id="PRU00207"/>
    </source>
</evidence>
<sequence>MENREEEATRTCGHCHRDVAEPNFALHESHCRRFLCLCPDCAEPVPRDQLARHKDEQHAQVKCSKCRTKMERRHLSEHQSDECLERLQSCPICELEVCFRELDEHLLVCGSRTELCSDCSCYVKLRDLQDHSFTCSTRGNRPAASDVQDTDGGTGDFCRGMSSFSAEDTEEHELKRFSGTVKDYEKEKVEEKDYYFSWKRAAEAAASSNSHSHGSQDDREDPDQISTCPHCLLALPVRTLHWHEVRCQTNVLLKGRKS</sequence>
<dbReference type="InterPro" id="IPR001293">
    <property type="entry name" value="Znf_TRAF"/>
</dbReference>
<reference evidence="6" key="3">
    <citation type="submission" date="2025-09" db="UniProtKB">
        <authorList>
            <consortium name="Ensembl"/>
        </authorList>
    </citation>
    <scope>IDENTIFICATION</scope>
    <source>
        <strain evidence="6">Hd-rR</strain>
    </source>
</reference>